<feature type="transmembrane region" description="Helical" evidence="5">
    <location>
        <begin position="16"/>
        <end position="34"/>
    </location>
</feature>
<dbReference type="Proteomes" id="UP001500827">
    <property type="component" value="Unassembled WGS sequence"/>
</dbReference>
<evidence type="ECO:0000256" key="5">
    <source>
        <dbReference type="SAM" id="Phobius"/>
    </source>
</evidence>
<evidence type="ECO:0000256" key="1">
    <source>
        <dbReference type="ARBA" id="ARBA00004127"/>
    </source>
</evidence>
<evidence type="ECO:0000313" key="6">
    <source>
        <dbReference type="EMBL" id="GAA3901925.1"/>
    </source>
</evidence>
<dbReference type="PANTHER" id="PTHR12714:SF24">
    <property type="entry name" value="SLR1182 PROTEIN"/>
    <property type="match status" value="1"/>
</dbReference>
<proteinExistence type="predicted"/>
<gene>
    <name evidence="6" type="ORF">GCM10022276_20830</name>
</gene>
<evidence type="ECO:0000256" key="4">
    <source>
        <dbReference type="ARBA" id="ARBA00023136"/>
    </source>
</evidence>
<comment type="subcellular location">
    <subcellularLocation>
        <location evidence="1">Endomembrane system</location>
        <topology evidence="1">Multi-pass membrane protein</topology>
    </subcellularLocation>
</comment>
<feature type="transmembrane region" description="Helical" evidence="5">
    <location>
        <begin position="100"/>
        <end position="126"/>
    </location>
</feature>
<comment type="caution">
    <text evidence="6">The sequence shown here is derived from an EMBL/GenBank/DDBJ whole genome shotgun (WGS) entry which is preliminary data.</text>
</comment>
<evidence type="ECO:0000313" key="7">
    <source>
        <dbReference type="Proteomes" id="UP001500827"/>
    </source>
</evidence>
<name>A0ABP7LHC8_9SPHN</name>
<dbReference type="PANTHER" id="PTHR12714">
    <property type="entry name" value="PROTEIN-S ISOPRENYLCYSTEINE O-METHYLTRANSFERASE"/>
    <property type="match status" value="1"/>
</dbReference>
<protein>
    <submittedName>
        <fullName evidence="6">Isoprenylcysteine carboxylmethyltransferase family protein</fullName>
    </submittedName>
</protein>
<feature type="transmembrane region" description="Helical" evidence="5">
    <location>
        <begin position="46"/>
        <end position="67"/>
    </location>
</feature>
<evidence type="ECO:0000256" key="3">
    <source>
        <dbReference type="ARBA" id="ARBA00022989"/>
    </source>
</evidence>
<evidence type="ECO:0000256" key="2">
    <source>
        <dbReference type="ARBA" id="ARBA00022692"/>
    </source>
</evidence>
<organism evidence="6 7">
    <name type="scientific">Sphingomonas limnosediminicola</name>
    <dbReference type="NCBI Taxonomy" id="940133"/>
    <lineage>
        <taxon>Bacteria</taxon>
        <taxon>Pseudomonadati</taxon>
        <taxon>Pseudomonadota</taxon>
        <taxon>Alphaproteobacteria</taxon>
        <taxon>Sphingomonadales</taxon>
        <taxon>Sphingomonadaceae</taxon>
        <taxon>Sphingomonas</taxon>
    </lineage>
</organism>
<dbReference type="EMBL" id="BAABBM010000001">
    <property type="protein sequence ID" value="GAA3901925.1"/>
    <property type="molecule type" value="Genomic_DNA"/>
</dbReference>
<accession>A0ABP7LHC8</accession>
<keyword evidence="3 5" id="KW-1133">Transmembrane helix</keyword>
<keyword evidence="2 5" id="KW-0812">Transmembrane</keyword>
<dbReference type="Gene3D" id="1.20.120.1630">
    <property type="match status" value="1"/>
</dbReference>
<dbReference type="RefSeq" id="WP_344699622.1">
    <property type="nucleotide sequence ID" value="NZ_BAABBM010000001.1"/>
</dbReference>
<keyword evidence="4 5" id="KW-0472">Membrane</keyword>
<dbReference type="Pfam" id="PF04191">
    <property type="entry name" value="PEMT"/>
    <property type="match status" value="1"/>
</dbReference>
<reference evidence="7" key="1">
    <citation type="journal article" date="2019" name="Int. J. Syst. Evol. Microbiol.">
        <title>The Global Catalogue of Microorganisms (GCM) 10K type strain sequencing project: providing services to taxonomists for standard genome sequencing and annotation.</title>
        <authorList>
            <consortium name="The Broad Institute Genomics Platform"/>
            <consortium name="The Broad Institute Genome Sequencing Center for Infectious Disease"/>
            <person name="Wu L."/>
            <person name="Ma J."/>
        </authorList>
    </citation>
    <scope>NUCLEOTIDE SEQUENCE [LARGE SCALE GENOMIC DNA]</scope>
    <source>
        <strain evidence="7">JCM 17543</strain>
    </source>
</reference>
<keyword evidence="7" id="KW-1185">Reference proteome</keyword>
<dbReference type="InterPro" id="IPR007318">
    <property type="entry name" value="Phopholipid_MeTrfase"/>
</dbReference>
<sequence length="157" mass="17055">MTNATDGANVRFPPPLIYVGGLAVGIGADRLLNLPTLGLPIMIRSIVGGSLDVTGFLVMFAGAGLFLRRRTAILPFKPASSLVTSGILRWTRNPMYLGMAIFYVGLAVILNSLAALILLPLVLAIVQKQVIAKEEAYLERAFGHEYLAYKERVGRWL</sequence>